<dbReference type="Pfam" id="PF00400">
    <property type="entry name" value="WD40"/>
    <property type="match status" value="1"/>
</dbReference>
<evidence type="ECO:0000256" key="1">
    <source>
        <dbReference type="SAM" id="MobiDB-lite"/>
    </source>
</evidence>
<evidence type="ECO:0000313" key="2">
    <source>
        <dbReference type="EMBL" id="CEM56232.1"/>
    </source>
</evidence>
<proteinExistence type="predicted"/>
<reference evidence="2" key="1">
    <citation type="submission" date="2014-11" db="EMBL/GenBank/DDBJ databases">
        <authorList>
            <person name="Otto D Thomas"/>
            <person name="Naeem Raeece"/>
        </authorList>
    </citation>
    <scope>NUCLEOTIDE SEQUENCE</scope>
</reference>
<dbReference type="InterPro" id="IPR011044">
    <property type="entry name" value="Quino_amine_DH_bsu"/>
</dbReference>
<dbReference type="EMBL" id="CDMZ01005953">
    <property type="protein sequence ID" value="CEM56232.1"/>
    <property type="molecule type" value="Genomic_DNA"/>
</dbReference>
<dbReference type="InterPro" id="IPR001680">
    <property type="entry name" value="WD40_rpt"/>
</dbReference>
<accession>A0A0G4IG76</accession>
<feature type="region of interest" description="Disordered" evidence="1">
    <location>
        <begin position="635"/>
        <end position="665"/>
    </location>
</feature>
<sequence length="744" mass="80534">MPMGSIARAVSSSLGAVFDDTGFIHQISREMHGIGEFEKLQELVSWAERRRRLSKLMSVVSHGSVTMRGRRSKRHFAAFFAFKTLLPVLSRCALRIRSHDPNCAVAVLVLNLSDLNAPHVVSKVAVHQAAEGSSRDSVIVAFGPRAVVSAGCVDGRVVFADLSGQGRSAVKPETVCTHSGGVKRVVLSPDGRCVVSAGVSDGRVVLSALSGQRESHTLPLGSGRATFLAFSPDSGTLAVLAEWEDQQRVSVYLLPTNRGIVEAIPLFSYKRSLFRDLTQRALGSWAGTQACQTPANGLSFCFGGDYIATFGGTVGDPRVMLFRHGDPPAHSARVTELCAHTEGVAAILCSPGRMSLVSLGVCGDVLLHTMQEGGGQPKSEALGFPAGKANSIAFSPDSRFLVHLSCSGHATVCHLNGEGGSRVRDVEFQGDAAGGAVQSTEPERIASFDQEGVARVAFSPNGRFLLAAGHEGKGCVLHDLDSRHTSKVLPVNQQPAAALFVSFIDSERENEEDADCSSELRVFFRDGGVSQGTVGGDAGLRLRDWEGHLKGPFVRERLWRGERRKDEVGEGRKFLQGCLGDLQQQLETHRGAVHHFLDLVEELQHEGAETYSERLKDLRDDVKILENDIEKAEKMKARAGRRRAQTEEERQQDGATTATPSSTAEEDVDALNQKLQIARKKVADMVAALEKLRKAAIRLLDLGYKDGQLYKVSHELFRVTSKNLGILVSARKLNDFSHIGELDP</sequence>
<dbReference type="AlphaFoldDB" id="A0A0G4IG76"/>
<name>A0A0G4IG76_9ALVE</name>
<gene>
    <name evidence="2" type="ORF">Cvel_144</name>
</gene>
<dbReference type="SUPFAM" id="SSF50969">
    <property type="entry name" value="YVTN repeat-like/Quinoprotein amine dehydrogenase"/>
    <property type="match status" value="1"/>
</dbReference>
<dbReference type="InterPro" id="IPR015943">
    <property type="entry name" value="WD40/YVTN_repeat-like_dom_sf"/>
</dbReference>
<dbReference type="Gene3D" id="2.130.10.10">
    <property type="entry name" value="YVTN repeat-like/Quinoprotein amine dehydrogenase"/>
    <property type="match status" value="2"/>
</dbReference>
<dbReference type="SMART" id="SM00320">
    <property type="entry name" value="WD40"/>
    <property type="match status" value="4"/>
</dbReference>
<protein>
    <submittedName>
        <fullName evidence="2">Uncharacterized protein</fullName>
    </submittedName>
</protein>
<organism evidence="2">
    <name type="scientific">Chromera velia CCMP2878</name>
    <dbReference type="NCBI Taxonomy" id="1169474"/>
    <lineage>
        <taxon>Eukaryota</taxon>
        <taxon>Sar</taxon>
        <taxon>Alveolata</taxon>
        <taxon>Colpodellida</taxon>
        <taxon>Chromeraceae</taxon>
        <taxon>Chromera</taxon>
    </lineage>
</organism>
<dbReference type="VEuPathDB" id="CryptoDB:Cvel_144"/>